<feature type="compositionally biased region" description="Polar residues" evidence="1">
    <location>
        <begin position="55"/>
        <end position="64"/>
    </location>
</feature>
<evidence type="ECO:0000313" key="3">
    <source>
        <dbReference type="Proteomes" id="UP000070121"/>
    </source>
</evidence>
<comment type="caution">
    <text evidence="2">The sequence shown here is derived from an EMBL/GenBank/DDBJ whole genome shotgun (WGS) entry which is preliminary data.</text>
</comment>
<name>A0A135V2Q8_9PEZI</name>
<reference evidence="2 3" key="1">
    <citation type="submission" date="2014-02" db="EMBL/GenBank/DDBJ databases">
        <title>The genome sequence of Colletotrichum salicis CBS 607.94.</title>
        <authorList>
            <person name="Baroncelli R."/>
            <person name="Thon M.R."/>
        </authorList>
    </citation>
    <scope>NUCLEOTIDE SEQUENCE [LARGE SCALE GENOMIC DNA]</scope>
    <source>
        <strain evidence="2 3">CBS 607.94</strain>
    </source>
</reference>
<proteinExistence type="predicted"/>
<dbReference type="Proteomes" id="UP000070121">
    <property type="component" value="Unassembled WGS sequence"/>
</dbReference>
<evidence type="ECO:0000313" key="2">
    <source>
        <dbReference type="EMBL" id="KXH66901.1"/>
    </source>
</evidence>
<feature type="compositionally biased region" description="Low complexity" evidence="1">
    <location>
        <begin position="20"/>
        <end position="45"/>
    </location>
</feature>
<keyword evidence="3" id="KW-1185">Reference proteome</keyword>
<accession>A0A135V2Q8</accession>
<feature type="compositionally biased region" description="Basic and acidic residues" evidence="1">
    <location>
        <begin position="1"/>
        <end position="14"/>
    </location>
</feature>
<dbReference type="EMBL" id="JFFI01000576">
    <property type="protein sequence ID" value="KXH66901.1"/>
    <property type="molecule type" value="Genomic_DNA"/>
</dbReference>
<evidence type="ECO:0000256" key="1">
    <source>
        <dbReference type="SAM" id="MobiDB-lite"/>
    </source>
</evidence>
<gene>
    <name evidence="2" type="ORF">CSAL01_03678</name>
</gene>
<dbReference type="AlphaFoldDB" id="A0A135V2Q8"/>
<protein>
    <submittedName>
        <fullName evidence="2">Uncharacterized protein</fullName>
    </submittedName>
</protein>
<sequence>MEAIDNHRQHVVDKDEGEEQVPSGEGQEEQQQQQQQEQQQQQQQGEGEEGELAPGSNSQKSVTTDPKLALSEFFALPCPTFQPTVVNSRRSTIRTWKQNHAFHTDTLLKNSSVHMPKDASRIQAPRPRRKASYCSHVLRLALLRRGGSATRLLAFAHLTPPHPPPPAT</sequence>
<feature type="region of interest" description="Disordered" evidence="1">
    <location>
        <begin position="1"/>
        <end position="66"/>
    </location>
</feature>
<organism evidence="2 3">
    <name type="scientific">Colletotrichum salicis</name>
    <dbReference type="NCBI Taxonomy" id="1209931"/>
    <lineage>
        <taxon>Eukaryota</taxon>
        <taxon>Fungi</taxon>
        <taxon>Dikarya</taxon>
        <taxon>Ascomycota</taxon>
        <taxon>Pezizomycotina</taxon>
        <taxon>Sordariomycetes</taxon>
        <taxon>Hypocreomycetidae</taxon>
        <taxon>Glomerellales</taxon>
        <taxon>Glomerellaceae</taxon>
        <taxon>Colletotrichum</taxon>
        <taxon>Colletotrichum acutatum species complex</taxon>
    </lineage>
</organism>